<evidence type="ECO:0000313" key="10">
    <source>
        <dbReference type="Proteomes" id="UP000318093"/>
    </source>
</evidence>
<sequence>MALRRGRRRRRVQPFLFLLPSLVFLATFTYYPILASLERSLYRASATVAHPTFIGLGNYAALGTDPIFRQVLENSGQFLIGTVPVTVGVALALALLLNRAHALTTPFRTAFFYPTLLPLVGAAAIWLFVYTPGYGLMDVYLRRIVGGGTNWLGNPTLALPAVMILTVWKNAGYYMLFYLAGLQTISAELYEAARIEGAGWAQQFRAITWPLLGPTTLFVLVIASINAFQAVDQIFLMTGGGPDNRTNLLLFYIYQVGFQFFDLGRAATLTVFLLAVLMAIAAASFGFLEQRIHYEV</sequence>
<proteinExistence type="inferred from homology"/>
<dbReference type="PANTHER" id="PTHR30193:SF37">
    <property type="entry name" value="INNER MEMBRANE ABC TRANSPORTER PERMEASE PROTEIN YCJO"/>
    <property type="match status" value="1"/>
</dbReference>
<dbReference type="InterPro" id="IPR035906">
    <property type="entry name" value="MetI-like_sf"/>
</dbReference>
<comment type="caution">
    <text evidence="9">The sequence shown here is derived from an EMBL/GenBank/DDBJ whole genome shotgun (WGS) entry which is preliminary data.</text>
</comment>
<dbReference type="PROSITE" id="PS50928">
    <property type="entry name" value="ABC_TM1"/>
    <property type="match status" value="1"/>
</dbReference>
<evidence type="ECO:0000256" key="7">
    <source>
        <dbReference type="RuleBase" id="RU363032"/>
    </source>
</evidence>
<evidence type="ECO:0000313" key="9">
    <source>
        <dbReference type="EMBL" id="TMI78209.1"/>
    </source>
</evidence>
<dbReference type="AlphaFoldDB" id="A0A537J3R3"/>
<dbReference type="InterPro" id="IPR000515">
    <property type="entry name" value="MetI-like"/>
</dbReference>
<dbReference type="Pfam" id="PF00528">
    <property type="entry name" value="BPD_transp_1"/>
    <property type="match status" value="1"/>
</dbReference>
<dbReference type="GO" id="GO:0055085">
    <property type="term" value="P:transmembrane transport"/>
    <property type="evidence" value="ECO:0007669"/>
    <property type="project" value="InterPro"/>
</dbReference>
<dbReference type="PANTHER" id="PTHR30193">
    <property type="entry name" value="ABC TRANSPORTER PERMEASE PROTEIN"/>
    <property type="match status" value="1"/>
</dbReference>
<feature type="transmembrane region" description="Helical" evidence="7">
    <location>
        <begin position="266"/>
        <end position="288"/>
    </location>
</feature>
<evidence type="ECO:0000256" key="4">
    <source>
        <dbReference type="ARBA" id="ARBA00022692"/>
    </source>
</evidence>
<dbReference type="Proteomes" id="UP000318093">
    <property type="component" value="Unassembled WGS sequence"/>
</dbReference>
<accession>A0A537J3R3</accession>
<evidence type="ECO:0000259" key="8">
    <source>
        <dbReference type="PROSITE" id="PS50928"/>
    </source>
</evidence>
<dbReference type="InterPro" id="IPR051393">
    <property type="entry name" value="ABC_transporter_permease"/>
</dbReference>
<dbReference type="EMBL" id="VBAN01000439">
    <property type="protein sequence ID" value="TMI78209.1"/>
    <property type="molecule type" value="Genomic_DNA"/>
</dbReference>
<keyword evidence="5 7" id="KW-1133">Transmembrane helix</keyword>
<organism evidence="9 10">
    <name type="scientific">Candidatus Segetimicrobium genomatis</name>
    <dbReference type="NCBI Taxonomy" id="2569760"/>
    <lineage>
        <taxon>Bacteria</taxon>
        <taxon>Bacillati</taxon>
        <taxon>Candidatus Sysuimicrobiota</taxon>
        <taxon>Candidatus Sysuimicrobiia</taxon>
        <taxon>Candidatus Sysuimicrobiales</taxon>
        <taxon>Candidatus Segetimicrobiaceae</taxon>
        <taxon>Candidatus Segetimicrobium</taxon>
    </lineage>
</organism>
<evidence type="ECO:0000256" key="5">
    <source>
        <dbReference type="ARBA" id="ARBA00022989"/>
    </source>
</evidence>
<evidence type="ECO:0000256" key="3">
    <source>
        <dbReference type="ARBA" id="ARBA00022475"/>
    </source>
</evidence>
<feature type="transmembrane region" description="Helical" evidence="7">
    <location>
        <begin position="78"/>
        <end position="98"/>
    </location>
</feature>
<keyword evidence="2 7" id="KW-0813">Transport</keyword>
<protein>
    <submittedName>
        <fullName evidence="9">Sugar ABC transporter permease</fullName>
    </submittedName>
</protein>
<name>A0A537J3R3_9BACT</name>
<feature type="transmembrane region" description="Helical" evidence="7">
    <location>
        <begin position="211"/>
        <end position="231"/>
    </location>
</feature>
<keyword evidence="4 7" id="KW-0812">Transmembrane</keyword>
<dbReference type="CDD" id="cd06261">
    <property type="entry name" value="TM_PBP2"/>
    <property type="match status" value="1"/>
</dbReference>
<keyword evidence="3" id="KW-1003">Cell membrane</keyword>
<dbReference type="Gene3D" id="1.10.3720.10">
    <property type="entry name" value="MetI-like"/>
    <property type="match status" value="1"/>
</dbReference>
<keyword evidence="6 7" id="KW-0472">Membrane</keyword>
<reference evidence="9 10" key="1">
    <citation type="journal article" date="2019" name="Nat. Microbiol.">
        <title>Mediterranean grassland soil C-N compound turnover is dependent on rainfall and depth, and is mediated by genomically divergent microorganisms.</title>
        <authorList>
            <person name="Diamond S."/>
            <person name="Andeer P.F."/>
            <person name="Li Z."/>
            <person name="Crits-Christoph A."/>
            <person name="Burstein D."/>
            <person name="Anantharaman K."/>
            <person name="Lane K.R."/>
            <person name="Thomas B.C."/>
            <person name="Pan C."/>
            <person name="Northen T.R."/>
            <person name="Banfield J.F."/>
        </authorList>
    </citation>
    <scope>NUCLEOTIDE SEQUENCE [LARGE SCALE GENOMIC DNA]</scope>
    <source>
        <strain evidence="9">NP_6</strain>
    </source>
</reference>
<evidence type="ECO:0000256" key="6">
    <source>
        <dbReference type="ARBA" id="ARBA00023136"/>
    </source>
</evidence>
<feature type="domain" description="ABC transmembrane type-1" evidence="8">
    <location>
        <begin position="72"/>
        <end position="282"/>
    </location>
</feature>
<dbReference type="GO" id="GO:0005886">
    <property type="term" value="C:plasma membrane"/>
    <property type="evidence" value="ECO:0007669"/>
    <property type="project" value="UniProtKB-SubCell"/>
</dbReference>
<comment type="subcellular location">
    <subcellularLocation>
        <location evidence="1 7">Cell membrane</location>
        <topology evidence="1 7">Multi-pass membrane protein</topology>
    </subcellularLocation>
</comment>
<gene>
    <name evidence="9" type="ORF">E6H03_12485</name>
</gene>
<feature type="transmembrane region" description="Helical" evidence="7">
    <location>
        <begin position="12"/>
        <end position="33"/>
    </location>
</feature>
<evidence type="ECO:0000256" key="2">
    <source>
        <dbReference type="ARBA" id="ARBA00022448"/>
    </source>
</evidence>
<dbReference type="SUPFAM" id="SSF161098">
    <property type="entry name" value="MetI-like"/>
    <property type="match status" value="1"/>
</dbReference>
<comment type="similarity">
    <text evidence="7">Belongs to the binding-protein-dependent transport system permease family.</text>
</comment>
<feature type="transmembrane region" description="Helical" evidence="7">
    <location>
        <begin position="110"/>
        <end position="129"/>
    </location>
</feature>
<evidence type="ECO:0000256" key="1">
    <source>
        <dbReference type="ARBA" id="ARBA00004651"/>
    </source>
</evidence>